<evidence type="ECO:0000256" key="6">
    <source>
        <dbReference type="SAM" id="MobiDB-lite"/>
    </source>
</evidence>
<protein>
    <recommendedName>
        <fullName evidence="7">AP2/ERF domain-containing protein</fullName>
    </recommendedName>
</protein>
<evidence type="ECO:0000256" key="1">
    <source>
        <dbReference type="ARBA" id="ARBA00004123"/>
    </source>
</evidence>
<gene>
    <name evidence="8" type="ORF">A3770_18p82160</name>
</gene>
<dbReference type="SUPFAM" id="SSF54171">
    <property type="entry name" value="DNA-binding domain"/>
    <property type="match status" value="1"/>
</dbReference>
<dbReference type="AlphaFoldDB" id="A0A5B8MY56"/>
<organism evidence="8 9">
    <name type="scientific">Chloropicon primus</name>
    <dbReference type="NCBI Taxonomy" id="1764295"/>
    <lineage>
        <taxon>Eukaryota</taxon>
        <taxon>Viridiplantae</taxon>
        <taxon>Chlorophyta</taxon>
        <taxon>Chloropicophyceae</taxon>
        <taxon>Chloropicales</taxon>
        <taxon>Chloropicaceae</taxon>
        <taxon>Chloropicon</taxon>
    </lineage>
</organism>
<keyword evidence="2" id="KW-0805">Transcription regulation</keyword>
<evidence type="ECO:0000313" key="8">
    <source>
        <dbReference type="EMBL" id="QDZ25698.1"/>
    </source>
</evidence>
<evidence type="ECO:0000259" key="7">
    <source>
        <dbReference type="PROSITE" id="PS51032"/>
    </source>
</evidence>
<name>A0A5B8MY56_9CHLO</name>
<feature type="region of interest" description="Disordered" evidence="6">
    <location>
        <begin position="1"/>
        <end position="59"/>
    </location>
</feature>
<evidence type="ECO:0000313" key="9">
    <source>
        <dbReference type="Proteomes" id="UP000316726"/>
    </source>
</evidence>
<dbReference type="OrthoDB" id="242866at2759"/>
<accession>A0A5B8MY56</accession>
<keyword evidence="4" id="KW-0804">Transcription</keyword>
<keyword evidence="5" id="KW-0539">Nucleus</keyword>
<dbReference type="GO" id="GO:0003700">
    <property type="term" value="F:DNA-binding transcription factor activity"/>
    <property type="evidence" value="ECO:0007669"/>
    <property type="project" value="InterPro"/>
</dbReference>
<proteinExistence type="predicted"/>
<keyword evidence="9" id="KW-1185">Reference proteome</keyword>
<feature type="compositionally biased region" description="Basic and acidic residues" evidence="6">
    <location>
        <begin position="1"/>
        <end position="21"/>
    </location>
</feature>
<evidence type="ECO:0000256" key="4">
    <source>
        <dbReference type="ARBA" id="ARBA00023163"/>
    </source>
</evidence>
<dbReference type="InterPro" id="IPR001471">
    <property type="entry name" value="AP2/ERF_dom"/>
</dbReference>
<dbReference type="EMBL" id="CP031051">
    <property type="protein sequence ID" value="QDZ25698.1"/>
    <property type="molecule type" value="Genomic_DNA"/>
</dbReference>
<dbReference type="GO" id="GO:0003677">
    <property type="term" value="F:DNA binding"/>
    <property type="evidence" value="ECO:0007669"/>
    <property type="project" value="UniProtKB-KW"/>
</dbReference>
<keyword evidence="3" id="KW-0238">DNA-binding</keyword>
<evidence type="ECO:0000256" key="3">
    <source>
        <dbReference type="ARBA" id="ARBA00023125"/>
    </source>
</evidence>
<dbReference type="PANTHER" id="PTHR32467">
    <property type="entry name" value="AP2-LIKE ETHYLENE-RESPONSIVE TRANSCRIPTION FACTOR"/>
    <property type="match status" value="1"/>
</dbReference>
<dbReference type="SMART" id="SM00380">
    <property type="entry name" value="AP2"/>
    <property type="match status" value="1"/>
</dbReference>
<feature type="domain" description="AP2/ERF" evidence="7">
    <location>
        <begin position="168"/>
        <end position="232"/>
    </location>
</feature>
<dbReference type="PANTHER" id="PTHR32467:SF90">
    <property type="entry name" value="AP2-LIKE ETHYLENE-RESPONSIVE TRANSCRIPTION FACTOR AIL1"/>
    <property type="match status" value="1"/>
</dbReference>
<dbReference type="Proteomes" id="UP000316726">
    <property type="component" value="Chromosome 18"/>
</dbReference>
<dbReference type="PROSITE" id="PS51032">
    <property type="entry name" value="AP2_ERF"/>
    <property type="match status" value="1"/>
</dbReference>
<dbReference type="Gene3D" id="3.30.730.10">
    <property type="entry name" value="AP2/ERF domain"/>
    <property type="match status" value="1"/>
</dbReference>
<comment type="subcellular location">
    <subcellularLocation>
        <location evidence="1">Nucleus</location>
    </subcellularLocation>
</comment>
<evidence type="ECO:0000256" key="5">
    <source>
        <dbReference type="ARBA" id="ARBA00023242"/>
    </source>
</evidence>
<dbReference type="GO" id="GO:0005634">
    <property type="term" value="C:nucleus"/>
    <property type="evidence" value="ECO:0007669"/>
    <property type="project" value="UniProtKB-SubCell"/>
</dbReference>
<dbReference type="InterPro" id="IPR036955">
    <property type="entry name" value="AP2/ERF_dom_sf"/>
</dbReference>
<evidence type="ECO:0000256" key="2">
    <source>
        <dbReference type="ARBA" id="ARBA00023015"/>
    </source>
</evidence>
<sequence>MAKVSGEVREIKVSQREDRLSTRLSTSGKAEGIETEGGMEERLTNNMEANVGPTSGKKEKRQLASVKITEAFNPRARLKEFAHTFKSIPSILKKRKKPSYTNSEIRIKTPPKWENLKKSKRDLRSTFCLSDAKSAQERGPRQYVQKVVQARSPTPGASKYMNKYYTSKYRGVHQTFPTRRWEAQFRKSGKPTSLGCFNTEEEAARAYDTMMIWCMIHQPENARPDKTITNFSISDYDFKIPELTQMTQEDLVLALRRLGRKQASEHSNSGGRGSSMLHPLHDNAEEARIREDLGLGNKDPTCKQMYDRISDQAPDFLPEKAKGGKYVLGTLKMQRTTLVKAYLKWLDSRSGGKKEGKGSQKK</sequence>
<dbReference type="InterPro" id="IPR016177">
    <property type="entry name" value="DNA-bd_dom_sf"/>
</dbReference>
<reference evidence="8 9" key="1">
    <citation type="submission" date="2018-07" db="EMBL/GenBank/DDBJ databases">
        <title>The complete nuclear genome of the prasinophyte Chloropicon primus (CCMP1205).</title>
        <authorList>
            <person name="Pombert J.-F."/>
            <person name="Otis C."/>
            <person name="Turmel M."/>
            <person name="Lemieux C."/>
        </authorList>
    </citation>
    <scope>NUCLEOTIDE SEQUENCE [LARGE SCALE GENOMIC DNA]</scope>
    <source>
        <strain evidence="8 9">CCMP1205</strain>
    </source>
</reference>